<dbReference type="Pfam" id="PF12243">
    <property type="entry name" value="CTK3"/>
    <property type="match status" value="1"/>
</dbReference>
<proteinExistence type="predicted"/>
<feature type="compositionally biased region" description="Polar residues" evidence="1">
    <location>
        <begin position="270"/>
        <end position="285"/>
    </location>
</feature>
<feature type="domain" description="CTD kinase subunit gamma Ctk3 N-terminal" evidence="2">
    <location>
        <begin position="8"/>
        <end position="139"/>
    </location>
</feature>
<name>A0ABQ8F7L2_9FUNG</name>
<feature type="compositionally biased region" description="Low complexity" evidence="1">
    <location>
        <begin position="430"/>
        <end position="441"/>
    </location>
</feature>
<reference evidence="4 5" key="1">
    <citation type="submission" date="2021-02" db="EMBL/GenBank/DDBJ databases">
        <title>Variation within the Batrachochytrium salamandrivorans European outbreak.</title>
        <authorList>
            <person name="Kelly M."/>
            <person name="Pasmans F."/>
            <person name="Shea T.P."/>
            <person name="Munoz J.F."/>
            <person name="Carranza S."/>
            <person name="Cuomo C.A."/>
            <person name="Martel A."/>
        </authorList>
    </citation>
    <scope>NUCLEOTIDE SEQUENCE [LARGE SCALE GENOMIC DNA]</scope>
    <source>
        <strain evidence="4 5">AMFP18/2</strain>
    </source>
</reference>
<feature type="region of interest" description="Disordered" evidence="1">
    <location>
        <begin position="390"/>
        <end position="516"/>
    </location>
</feature>
<dbReference type="InterPro" id="IPR024637">
    <property type="entry name" value="Ctk3_C"/>
</dbReference>
<evidence type="ECO:0008006" key="6">
    <source>
        <dbReference type="Google" id="ProtNLM"/>
    </source>
</evidence>
<feature type="region of interest" description="Disordered" evidence="1">
    <location>
        <begin position="326"/>
        <end position="360"/>
    </location>
</feature>
<dbReference type="Gene3D" id="1.25.40.90">
    <property type="match status" value="1"/>
</dbReference>
<feature type="region of interest" description="Disordered" evidence="1">
    <location>
        <begin position="180"/>
        <end position="200"/>
    </location>
</feature>
<gene>
    <name evidence="4" type="ORF">BASA50_007184</name>
</gene>
<dbReference type="PANTHER" id="PTHR28291">
    <property type="entry name" value="CTD KINASE SUBUNIT GAMMA"/>
    <property type="match status" value="1"/>
</dbReference>
<dbReference type="PANTHER" id="PTHR28291:SF1">
    <property type="entry name" value="CTD KINASE SUBUNIT GAMMA"/>
    <property type="match status" value="1"/>
</dbReference>
<sequence>MPDNADDMDPFEINQLFLEMLKRNLSASQIHRISSFAYQFKMHYVVLFQGLMCCMDQATPLSRLNLFYVVDVLCKQNVKYHFDGYVELARIYTQELVESVVDCIRRKDGTISRNPQREGTANIGNVRKVLSLWRSKDIVPAELYEQLDTWLLTWADKTSEPGTSELPAVLTKDAILRRMEEDRERQKKSREDSWLCPPHDDQYGNFPEDDPEFQQAWEKPHTLTEADLNAMQRYRDWMDLSIEERADTQKEPLQSPNTDYFSQSLPNNASAYQHKQSTGTDSTLPANRLHGAHRVGPMHTIPQKHEKQPPLYQGYPPQHQILHTYHHPQQHQTQSSYNLQQQHNRQPNMSSVASSGPSIHNSQHHFSVPISESPIIAAASIQNIPSTTYSSQNISTMHPTPFQAGGFAPRNMPFPQALPTQGGGVIHSRQQQQQSHSGPYPHVHPPPPPPLHQPSYSQHHPQQQPPHPNLFAHPQLQGGPMQRHSEPIHISSGQSDSHYSHPQRDLRRYPLGNNRR</sequence>
<feature type="compositionally biased region" description="Low complexity" evidence="1">
    <location>
        <begin position="453"/>
        <end position="462"/>
    </location>
</feature>
<keyword evidence="5" id="KW-1185">Reference proteome</keyword>
<evidence type="ECO:0000259" key="2">
    <source>
        <dbReference type="Pfam" id="PF12243"/>
    </source>
</evidence>
<evidence type="ECO:0000313" key="4">
    <source>
        <dbReference type="EMBL" id="KAH6593623.1"/>
    </source>
</evidence>
<evidence type="ECO:0000256" key="1">
    <source>
        <dbReference type="SAM" id="MobiDB-lite"/>
    </source>
</evidence>
<feature type="compositionally biased region" description="Pro residues" evidence="1">
    <location>
        <begin position="442"/>
        <end position="452"/>
    </location>
</feature>
<evidence type="ECO:0000259" key="3">
    <source>
        <dbReference type="Pfam" id="PF12350"/>
    </source>
</evidence>
<dbReference type="Pfam" id="PF12350">
    <property type="entry name" value="CTK3_C"/>
    <property type="match status" value="1"/>
</dbReference>
<dbReference type="InterPro" id="IPR042326">
    <property type="entry name" value="Ctk3"/>
</dbReference>
<protein>
    <recommendedName>
        <fullName evidence="6">CID domain-containing protein</fullName>
    </recommendedName>
</protein>
<comment type="caution">
    <text evidence="4">The sequence shown here is derived from an EMBL/GenBank/DDBJ whole genome shotgun (WGS) entry which is preliminary data.</text>
</comment>
<dbReference type="EMBL" id="JAFCIX010000349">
    <property type="protein sequence ID" value="KAH6593623.1"/>
    <property type="molecule type" value="Genomic_DNA"/>
</dbReference>
<organism evidence="4 5">
    <name type="scientific">Batrachochytrium salamandrivorans</name>
    <dbReference type="NCBI Taxonomy" id="1357716"/>
    <lineage>
        <taxon>Eukaryota</taxon>
        <taxon>Fungi</taxon>
        <taxon>Fungi incertae sedis</taxon>
        <taxon>Chytridiomycota</taxon>
        <taxon>Chytridiomycota incertae sedis</taxon>
        <taxon>Chytridiomycetes</taxon>
        <taxon>Rhizophydiales</taxon>
        <taxon>Rhizophydiales incertae sedis</taxon>
        <taxon>Batrachochytrium</taxon>
    </lineage>
</organism>
<dbReference type="InterPro" id="IPR008942">
    <property type="entry name" value="ENTH_VHS"/>
</dbReference>
<feature type="compositionally biased region" description="Basic and acidic residues" evidence="1">
    <location>
        <begin position="498"/>
        <end position="508"/>
    </location>
</feature>
<dbReference type="InterPro" id="IPR024638">
    <property type="entry name" value="Ctk3_N"/>
</dbReference>
<feature type="domain" description="CTD kinase subunit gamma Ctk3 C-terminal" evidence="3">
    <location>
        <begin position="172"/>
        <end position="232"/>
    </location>
</feature>
<feature type="compositionally biased region" description="Polar residues" evidence="1">
    <location>
        <begin position="338"/>
        <end position="360"/>
    </location>
</feature>
<dbReference type="Proteomes" id="UP001648503">
    <property type="component" value="Unassembled WGS sequence"/>
</dbReference>
<evidence type="ECO:0000313" key="5">
    <source>
        <dbReference type="Proteomes" id="UP001648503"/>
    </source>
</evidence>
<feature type="region of interest" description="Disordered" evidence="1">
    <location>
        <begin position="270"/>
        <end position="294"/>
    </location>
</feature>
<accession>A0ABQ8F7L2</accession>